<dbReference type="InterPro" id="IPR009218">
    <property type="entry name" value="HD_phosphohydro"/>
</dbReference>
<dbReference type="EMBL" id="KL197710">
    <property type="protein sequence ID" value="KDQ63604.1"/>
    <property type="molecule type" value="Genomic_DNA"/>
</dbReference>
<dbReference type="PIRSF" id="PIRSF035170">
    <property type="entry name" value="HD_phosphohydro"/>
    <property type="match status" value="1"/>
</dbReference>
<reference evidence="2" key="1">
    <citation type="journal article" date="2014" name="Proc. Natl. Acad. Sci. U.S.A.">
        <title>Extensive sampling of basidiomycete genomes demonstrates inadequacy of the white-rot/brown-rot paradigm for wood decay fungi.</title>
        <authorList>
            <person name="Riley R."/>
            <person name="Salamov A.A."/>
            <person name="Brown D.W."/>
            <person name="Nagy L.G."/>
            <person name="Floudas D."/>
            <person name="Held B.W."/>
            <person name="Levasseur A."/>
            <person name="Lombard V."/>
            <person name="Morin E."/>
            <person name="Otillar R."/>
            <person name="Lindquist E.A."/>
            <person name="Sun H."/>
            <person name="LaButti K.M."/>
            <person name="Schmutz J."/>
            <person name="Jabbour D."/>
            <person name="Luo H."/>
            <person name="Baker S.E."/>
            <person name="Pisabarro A.G."/>
            <person name="Walton J.D."/>
            <person name="Blanchette R.A."/>
            <person name="Henrissat B."/>
            <person name="Martin F."/>
            <person name="Cullen D."/>
            <person name="Hibbett D.S."/>
            <person name="Grigoriev I.V."/>
        </authorList>
    </citation>
    <scope>NUCLEOTIDE SEQUENCE [LARGE SCALE GENOMIC DNA]</scope>
    <source>
        <strain evidence="2">MUCL 33604</strain>
    </source>
</reference>
<evidence type="ECO:0000313" key="2">
    <source>
        <dbReference type="Proteomes" id="UP000027265"/>
    </source>
</evidence>
<dbReference type="Proteomes" id="UP000027265">
    <property type="component" value="Unassembled WGS sequence"/>
</dbReference>
<dbReference type="PANTHER" id="PTHR21174:SF0">
    <property type="entry name" value="HD PHOSPHOHYDROLASE FAMILY PROTEIN-RELATED"/>
    <property type="match status" value="1"/>
</dbReference>
<name>A0A067Q9H4_9AGAM</name>
<dbReference type="OrthoDB" id="330671at2759"/>
<sequence>MGPDDVWFKYLEDQYGQPWRRYHTIDHINSMLSLCGRYAANLDDPKAVELAIWFHDVIYDPKATHGDNELKSIEEFNKYAVERQLSVPQKTAVAELIHSTIKHEIPGELTAVSKNDLSYFLDFDLEVLSRDKEAYEIYAAQIRQEYWHYSDEAYGKGRTAVLETFLRRDKAYFTEAFRTAGHETVARWNLAEEIRRLS</sequence>
<keyword evidence="2" id="KW-1185">Reference proteome</keyword>
<gene>
    <name evidence="1" type="ORF">JAAARDRAFT_384709</name>
</gene>
<dbReference type="AlphaFoldDB" id="A0A067Q9H4"/>
<proteinExistence type="predicted"/>
<evidence type="ECO:0000313" key="1">
    <source>
        <dbReference type="EMBL" id="KDQ63604.1"/>
    </source>
</evidence>
<dbReference type="HOGENOM" id="CLU_051795_2_0_1"/>
<evidence type="ECO:0008006" key="3">
    <source>
        <dbReference type="Google" id="ProtNLM"/>
    </source>
</evidence>
<dbReference type="InParanoid" id="A0A067Q9H4"/>
<protein>
    <recommendedName>
        <fullName evidence="3">HD domain-containing protein</fullName>
    </recommendedName>
</protein>
<accession>A0A067Q9H4</accession>
<dbReference type="Gene3D" id="1.10.3210.10">
    <property type="entry name" value="Hypothetical protein af1432"/>
    <property type="match status" value="1"/>
</dbReference>
<organism evidence="1 2">
    <name type="scientific">Jaapia argillacea MUCL 33604</name>
    <dbReference type="NCBI Taxonomy" id="933084"/>
    <lineage>
        <taxon>Eukaryota</taxon>
        <taxon>Fungi</taxon>
        <taxon>Dikarya</taxon>
        <taxon>Basidiomycota</taxon>
        <taxon>Agaricomycotina</taxon>
        <taxon>Agaricomycetes</taxon>
        <taxon>Agaricomycetidae</taxon>
        <taxon>Jaapiales</taxon>
        <taxon>Jaapiaceae</taxon>
        <taxon>Jaapia</taxon>
    </lineage>
</organism>
<dbReference type="PANTHER" id="PTHR21174">
    <property type="match status" value="1"/>
</dbReference>
<dbReference type="SUPFAM" id="SSF109604">
    <property type="entry name" value="HD-domain/PDEase-like"/>
    <property type="match status" value="1"/>
</dbReference>